<evidence type="ECO:0000256" key="7">
    <source>
        <dbReference type="HAMAP-Rule" id="MF_00530"/>
    </source>
</evidence>
<keyword evidence="7" id="KW-1003">Cell membrane</keyword>
<accession>A0AA43UAR3</accession>
<protein>
    <recommendedName>
        <fullName evidence="7">ATP synthase epsilon chain</fullName>
    </recommendedName>
    <alternativeName>
        <fullName evidence="7">ATP synthase F1 sector epsilon subunit</fullName>
    </alternativeName>
    <alternativeName>
        <fullName evidence="7">F-ATPase epsilon subunit</fullName>
    </alternativeName>
</protein>
<dbReference type="CDD" id="cd12152">
    <property type="entry name" value="F1-ATPase_delta"/>
    <property type="match status" value="1"/>
</dbReference>
<dbReference type="InterPro" id="IPR020546">
    <property type="entry name" value="ATP_synth_F1_dsu/esu_N"/>
</dbReference>
<keyword evidence="12" id="KW-1185">Reference proteome</keyword>
<reference evidence="11" key="1">
    <citation type="submission" date="2023-07" db="EMBL/GenBank/DDBJ databases">
        <title>Between Cages and Wild: Unraveling the Impact of Captivity on Animal Microbiomes and Antimicrobial Resistance.</title>
        <authorList>
            <person name="Schmartz G.P."/>
            <person name="Rehner J."/>
            <person name="Schuff M.J."/>
            <person name="Becker S.L."/>
            <person name="Kravczyk M."/>
            <person name="Gurevich A."/>
            <person name="Francke R."/>
            <person name="Mueller R."/>
            <person name="Keller V."/>
            <person name="Keller A."/>
        </authorList>
    </citation>
    <scope>NUCLEOTIDE SEQUENCE</scope>
    <source>
        <strain evidence="11">S12M_St_49</strain>
    </source>
</reference>
<evidence type="ECO:0000256" key="9">
    <source>
        <dbReference type="SAM" id="Coils"/>
    </source>
</evidence>
<dbReference type="GO" id="GO:0046933">
    <property type="term" value="F:proton-transporting ATP synthase activity, rotational mechanism"/>
    <property type="evidence" value="ECO:0007669"/>
    <property type="project" value="UniProtKB-UniRule"/>
</dbReference>
<keyword evidence="4 7" id="KW-0406">Ion transport</keyword>
<dbReference type="EMBL" id="JAUMVS010000004">
    <property type="protein sequence ID" value="MDO4841167.1"/>
    <property type="molecule type" value="Genomic_DNA"/>
</dbReference>
<organism evidence="11 12">
    <name type="scientific">Phoenicibacter congonensis</name>
    <dbReference type="NCBI Taxonomy" id="1944646"/>
    <lineage>
        <taxon>Bacteria</taxon>
        <taxon>Bacillati</taxon>
        <taxon>Actinomycetota</taxon>
        <taxon>Coriobacteriia</taxon>
        <taxon>Eggerthellales</taxon>
        <taxon>Eggerthellaceae</taxon>
        <taxon>Phoenicibacter</taxon>
    </lineage>
</organism>
<name>A0AA43UAR3_9ACTN</name>
<dbReference type="Gene3D" id="2.60.15.10">
    <property type="entry name" value="F0F1 ATP synthase delta/epsilon subunit, N-terminal"/>
    <property type="match status" value="1"/>
</dbReference>
<dbReference type="HAMAP" id="MF_00530">
    <property type="entry name" value="ATP_synth_epsil_bac"/>
    <property type="match status" value="1"/>
</dbReference>
<evidence type="ECO:0000256" key="4">
    <source>
        <dbReference type="ARBA" id="ARBA00023065"/>
    </source>
</evidence>
<keyword evidence="7" id="KW-0375">Hydrogen ion transport</keyword>
<gene>
    <name evidence="7 11" type="primary">atpC</name>
    <name evidence="11" type="ORF">Q3982_00615</name>
</gene>
<feature type="domain" description="ATP synthase F1 complex delta/epsilon subunit N-terminal" evidence="10">
    <location>
        <begin position="7"/>
        <end position="84"/>
    </location>
</feature>
<evidence type="ECO:0000256" key="1">
    <source>
        <dbReference type="ARBA" id="ARBA00004184"/>
    </source>
</evidence>
<keyword evidence="9" id="KW-0175">Coiled coil</keyword>
<evidence type="ECO:0000313" key="11">
    <source>
        <dbReference type="EMBL" id="MDO4841167.1"/>
    </source>
</evidence>
<comment type="subcellular location">
    <subcellularLocation>
        <location evidence="7">Cell membrane</location>
        <topology evidence="7">Peripheral membrane protein</topology>
    </subcellularLocation>
    <subcellularLocation>
        <location evidence="1">Endomembrane system</location>
        <topology evidence="1">Peripheral membrane protein</topology>
    </subcellularLocation>
</comment>
<dbReference type="NCBIfam" id="TIGR01216">
    <property type="entry name" value="ATP_synt_epsi"/>
    <property type="match status" value="1"/>
</dbReference>
<comment type="similarity">
    <text evidence="2 7 8">Belongs to the ATPase epsilon chain family.</text>
</comment>
<evidence type="ECO:0000256" key="3">
    <source>
        <dbReference type="ARBA" id="ARBA00022448"/>
    </source>
</evidence>
<keyword evidence="3 7" id="KW-0813">Transport</keyword>
<keyword evidence="7 8" id="KW-0066">ATP synthesis</keyword>
<evidence type="ECO:0000256" key="6">
    <source>
        <dbReference type="ARBA" id="ARBA00023196"/>
    </source>
</evidence>
<dbReference type="Proteomes" id="UP001168575">
    <property type="component" value="Unassembled WGS sequence"/>
</dbReference>
<evidence type="ECO:0000256" key="8">
    <source>
        <dbReference type="RuleBase" id="RU003656"/>
    </source>
</evidence>
<dbReference type="SUPFAM" id="SSF51344">
    <property type="entry name" value="Epsilon subunit of F1F0-ATP synthase N-terminal domain"/>
    <property type="match status" value="1"/>
</dbReference>
<keyword evidence="5 7" id="KW-0472">Membrane</keyword>
<dbReference type="GO" id="GO:0012505">
    <property type="term" value="C:endomembrane system"/>
    <property type="evidence" value="ECO:0007669"/>
    <property type="project" value="UniProtKB-SubCell"/>
</dbReference>
<evidence type="ECO:0000256" key="2">
    <source>
        <dbReference type="ARBA" id="ARBA00005712"/>
    </source>
</evidence>
<dbReference type="InterPro" id="IPR001469">
    <property type="entry name" value="ATP_synth_F1_dsu/esu"/>
</dbReference>
<dbReference type="GO" id="GO:0005524">
    <property type="term" value="F:ATP binding"/>
    <property type="evidence" value="ECO:0007669"/>
    <property type="project" value="UniProtKB-UniRule"/>
</dbReference>
<feature type="coiled-coil region" evidence="9">
    <location>
        <begin position="96"/>
        <end position="130"/>
    </location>
</feature>
<proteinExistence type="inferred from homology"/>
<keyword evidence="6 7" id="KW-0139">CF(1)</keyword>
<evidence type="ECO:0000313" key="12">
    <source>
        <dbReference type="Proteomes" id="UP001168575"/>
    </source>
</evidence>
<comment type="function">
    <text evidence="7">Produces ATP from ADP in the presence of a proton gradient across the membrane.</text>
</comment>
<sequence>MAQSTIHCTVAVPNRQLFDGEVYYASVPGSEGQFGVLPGHELIMSLTKKGGVCTLYRDEAHTDAFEILLYDGIAQMIGNELTILGRLGKWCSRINGEEMRERLAAQKQLVEQLEADQAAENGDKAKLEEAKYRMNWYEIQVEWAQKNNK</sequence>
<dbReference type="AlphaFoldDB" id="A0AA43UAR3"/>
<dbReference type="GO" id="GO:0005886">
    <property type="term" value="C:plasma membrane"/>
    <property type="evidence" value="ECO:0007669"/>
    <property type="project" value="UniProtKB-SubCell"/>
</dbReference>
<evidence type="ECO:0000259" key="10">
    <source>
        <dbReference type="Pfam" id="PF02823"/>
    </source>
</evidence>
<dbReference type="InterPro" id="IPR036771">
    <property type="entry name" value="ATPsynth_dsu/esu_N"/>
</dbReference>
<comment type="subunit">
    <text evidence="7 8">F-type ATPases have 2 components, CF(1) - the catalytic core - and CF(0) - the membrane proton channel. CF(1) has five subunits: alpha(3), beta(3), gamma(1), delta(1), epsilon(1). CF(0) has three main subunits: a, b and c.</text>
</comment>
<evidence type="ECO:0000256" key="5">
    <source>
        <dbReference type="ARBA" id="ARBA00023136"/>
    </source>
</evidence>
<comment type="caution">
    <text evidence="11">The sequence shown here is derived from an EMBL/GenBank/DDBJ whole genome shotgun (WGS) entry which is preliminary data.</text>
</comment>
<dbReference type="GO" id="GO:0045259">
    <property type="term" value="C:proton-transporting ATP synthase complex"/>
    <property type="evidence" value="ECO:0007669"/>
    <property type="project" value="UniProtKB-KW"/>
</dbReference>
<dbReference type="Pfam" id="PF02823">
    <property type="entry name" value="ATP-synt_DE_N"/>
    <property type="match status" value="1"/>
</dbReference>